<dbReference type="GO" id="GO:0003676">
    <property type="term" value="F:nucleic acid binding"/>
    <property type="evidence" value="ECO:0007669"/>
    <property type="project" value="InterPro"/>
</dbReference>
<feature type="domain" description="S1 motif" evidence="1">
    <location>
        <begin position="42"/>
        <end position="109"/>
    </location>
</feature>
<dbReference type="Pfam" id="PF00575">
    <property type="entry name" value="S1"/>
    <property type="match status" value="4"/>
</dbReference>
<dbReference type="SMART" id="SM00316">
    <property type="entry name" value="S1"/>
    <property type="match status" value="4"/>
</dbReference>
<dbReference type="PANTHER" id="PTHR47559">
    <property type="entry name" value="OS03G0844900 PROTEIN"/>
    <property type="match status" value="1"/>
</dbReference>
<dbReference type="SUPFAM" id="SSF50249">
    <property type="entry name" value="Nucleic acid-binding proteins"/>
    <property type="match status" value="4"/>
</dbReference>
<evidence type="ECO:0000313" key="3">
    <source>
        <dbReference type="Proteomes" id="UP000177140"/>
    </source>
</evidence>
<dbReference type="Gene3D" id="2.40.50.140">
    <property type="entry name" value="Nucleic acid-binding proteins"/>
    <property type="match status" value="4"/>
</dbReference>
<feature type="domain" description="S1 motif" evidence="1">
    <location>
        <begin position="127"/>
        <end position="205"/>
    </location>
</feature>
<sequence length="392" mass="43356">MSTNTDIRPLEVDADETGATKVVSRVVMEEITKNSVTLPEVGALVEGRVIAKEKMTLYVDVPPFGTGIIFGREYLNARDVIKKVNVGDTVTAKVVDLEGEEGYIELSLKEAKQALVWNEAEKAIKAKTVFDVMVKDANKGGLILEWQGIDGFIPASQLKADHYPRVTDGDKDKIADELRKLVGKMISVTVITADPRENKLIFSEKSQDNKIKKSLIEKYSLGDIVDGEVTGTVDFGIFIKVEDGLEGLVHISEIDWSLVENPRDIFKVGEKVKAKIIEVKDDKISLSLKALKPNPWSEAEKKYKRGDVVKGVVIKYNKHGALVSIEEGVAGLVHVSEFKTEEELRKTLELGKTYTFTINLFESKSQKMTLAFGAVTLPVTEKVADKTTEEKA</sequence>
<dbReference type="EMBL" id="MHTM01000016">
    <property type="protein sequence ID" value="OHA62363.1"/>
    <property type="molecule type" value="Genomic_DNA"/>
</dbReference>
<dbReference type="InterPro" id="IPR003029">
    <property type="entry name" value="S1_domain"/>
</dbReference>
<organism evidence="2 3">
    <name type="scientific">Candidatus Vogelbacteria bacterium RIFOXYD2_FULL_44_9</name>
    <dbReference type="NCBI Taxonomy" id="1802441"/>
    <lineage>
        <taxon>Bacteria</taxon>
        <taxon>Candidatus Vogeliibacteriota</taxon>
    </lineage>
</organism>
<feature type="domain" description="S1 motif" evidence="1">
    <location>
        <begin position="306"/>
        <end position="373"/>
    </location>
</feature>
<dbReference type="InterPro" id="IPR035104">
    <property type="entry name" value="Ribosomal_protein_S1-like"/>
</dbReference>
<dbReference type="PANTHER" id="PTHR47559:SF1">
    <property type="entry name" value="OS03G0844900 PROTEIN"/>
    <property type="match status" value="1"/>
</dbReference>
<accession>A0A1G2QPE6</accession>
<protein>
    <recommendedName>
        <fullName evidence="1">S1 motif domain-containing protein</fullName>
    </recommendedName>
</protein>
<evidence type="ECO:0000313" key="2">
    <source>
        <dbReference type="EMBL" id="OHA62363.1"/>
    </source>
</evidence>
<evidence type="ECO:0000259" key="1">
    <source>
        <dbReference type="PROSITE" id="PS50126"/>
    </source>
</evidence>
<comment type="caution">
    <text evidence="2">The sequence shown here is derived from an EMBL/GenBank/DDBJ whole genome shotgun (WGS) entry which is preliminary data.</text>
</comment>
<gene>
    <name evidence="2" type="ORF">A2556_01540</name>
</gene>
<dbReference type="AlphaFoldDB" id="A0A1G2QPE6"/>
<dbReference type="Proteomes" id="UP000177140">
    <property type="component" value="Unassembled WGS sequence"/>
</dbReference>
<feature type="domain" description="S1 motif" evidence="1">
    <location>
        <begin position="222"/>
        <end position="289"/>
    </location>
</feature>
<name>A0A1G2QPE6_9BACT</name>
<reference evidence="2 3" key="1">
    <citation type="journal article" date="2016" name="Nat. Commun.">
        <title>Thousands of microbial genomes shed light on interconnected biogeochemical processes in an aquifer system.</title>
        <authorList>
            <person name="Anantharaman K."/>
            <person name="Brown C.T."/>
            <person name="Hug L.A."/>
            <person name="Sharon I."/>
            <person name="Castelle C.J."/>
            <person name="Probst A.J."/>
            <person name="Thomas B.C."/>
            <person name="Singh A."/>
            <person name="Wilkins M.J."/>
            <person name="Karaoz U."/>
            <person name="Brodie E.L."/>
            <person name="Williams K.H."/>
            <person name="Hubbard S.S."/>
            <person name="Banfield J.F."/>
        </authorList>
    </citation>
    <scope>NUCLEOTIDE SEQUENCE [LARGE SCALE GENOMIC DNA]</scope>
</reference>
<dbReference type="InterPro" id="IPR012340">
    <property type="entry name" value="NA-bd_OB-fold"/>
</dbReference>
<dbReference type="PRINTS" id="PR00681">
    <property type="entry name" value="RIBOSOMALS1"/>
</dbReference>
<proteinExistence type="predicted"/>
<dbReference type="InterPro" id="IPR052757">
    <property type="entry name" value="Ribosomal_protein_S1"/>
</dbReference>
<dbReference type="PROSITE" id="PS50126">
    <property type="entry name" value="S1"/>
    <property type="match status" value="4"/>
</dbReference>